<dbReference type="EMBL" id="BNEC01000005">
    <property type="protein sequence ID" value="GHI70757.1"/>
    <property type="molecule type" value="Genomic_DNA"/>
</dbReference>
<evidence type="ECO:0000313" key="2">
    <source>
        <dbReference type="EMBL" id="GHI70757.1"/>
    </source>
</evidence>
<gene>
    <name evidence="2" type="ORF">Snoj_46750</name>
</gene>
<keyword evidence="3" id="KW-1185">Reference proteome</keyword>
<protein>
    <submittedName>
        <fullName evidence="2">Uncharacterized protein</fullName>
    </submittedName>
</protein>
<evidence type="ECO:0000313" key="3">
    <source>
        <dbReference type="Proteomes" id="UP000613974"/>
    </source>
</evidence>
<feature type="compositionally biased region" description="Low complexity" evidence="1">
    <location>
        <begin position="71"/>
        <end position="81"/>
    </location>
</feature>
<accession>A0ABQ3SS29</accession>
<sequence length="125" mass="12068">MSARPGGAAAPSTTSAALVLPAPLVPLVPLDPLVSLVASDRRVREPHADPAAHPGCPPRPGGAAAGGGRTAPGATAFTRTPLGPGSTAAERTNATLPAPGGPAGVPAGPVRGAHVRIHGGTLRQI</sequence>
<comment type="caution">
    <text evidence="2">The sequence shown here is derived from an EMBL/GenBank/DDBJ whole genome shotgun (WGS) entry which is preliminary data.</text>
</comment>
<reference evidence="3" key="1">
    <citation type="submission" date="2023-07" db="EMBL/GenBank/DDBJ databases">
        <title>Whole genome shotgun sequence of Streptomyces nojiriensis NBRC 13794.</title>
        <authorList>
            <person name="Komaki H."/>
            <person name="Tamura T."/>
        </authorList>
    </citation>
    <scope>NUCLEOTIDE SEQUENCE [LARGE SCALE GENOMIC DNA]</scope>
    <source>
        <strain evidence="3">NBRC 13794</strain>
    </source>
</reference>
<organism evidence="2 3">
    <name type="scientific">Streptomyces nojiriensis</name>
    <dbReference type="NCBI Taxonomy" id="66374"/>
    <lineage>
        <taxon>Bacteria</taxon>
        <taxon>Bacillati</taxon>
        <taxon>Actinomycetota</taxon>
        <taxon>Actinomycetes</taxon>
        <taxon>Kitasatosporales</taxon>
        <taxon>Streptomycetaceae</taxon>
        <taxon>Streptomyces</taxon>
    </lineage>
</organism>
<proteinExistence type="predicted"/>
<dbReference type="Proteomes" id="UP000613974">
    <property type="component" value="Unassembled WGS sequence"/>
</dbReference>
<evidence type="ECO:0000256" key="1">
    <source>
        <dbReference type="SAM" id="MobiDB-lite"/>
    </source>
</evidence>
<name>A0ABQ3SS29_9ACTN</name>
<feature type="region of interest" description="Disordered" evidence="1">
    <location>
        <begin position="44"/>
        <end position="111"/>
    </location>
</feature>